<protein>
    <submittedName>
        <fullName evidence="1">Uncharacterized protein</fullName>
    </submittedName>
</protein>
<dbReference type="EMBL" id="NHYD01001250">
    <property type="protein sequence ID" value="PPQ91770.1"/>
    <property type="molecule type" value="Genomic_DNA"/>
</dbReference>
<dbReference type="AlphaFoldDB" id="A0A409XM29"/>
<sequence>MDFVCVCGLTRYNLTPGISKGFTDSGHYNREKSTLFETLVIKSSKLVYLEADFALDNLGLEHSTYTKLSASVSDIVYNAWRLYFNLSITSFDSNIRGSPSPLP</sequence>
<dbReference type="OrthoDB" id="429813at2759"/>
<organism evidence="1 2">
    <name type="scientific">Psilocybe cyanescens</name>
    <dbReference type="NCBI Taxonomy" id="93625"/>
    <lineage>
        <taxon>Eukaryota</taxon>
        <taxon>Fungi</taxon>
        <taxon>Dikarya</taxon>
        <taxon>Basidiomycota</taxon>
        <taxon>Agaricomycotina</taxon>
        <taxon>Agaricomycetes</taxon>
        <taxon>Agaricomycetidae</taxon>
        <taxon>Agaricales</taxon>
        <taxon>Agaricineae</taxon>
        <taxon>Strophariaceae</taxon>
        <taxon>Psilocybe</taxon>
    </lineage>
</organism>
<dbReference type="Gene3D" id="3.40.50.720">
    <property type="entry name" value="NAD(P)-binding Rossmann-like Domain"/>
    <property type="match status" value="1"/>
</dbReference>
<reference evidence="1 2" key="1">
    <citation type="journal article" date="2018" name="Evol. Lett.">
        <title>Horizontal gene cluster transfer increased hallucinogenic mushroom diversity.</title>
        <authorList>
            <person name="Reynolds H.T."/>
            <person name="Vijayakumar V."/>
            <person name="Gluck-Thaler E."/>
            <person name="Korotkin H.B."/>
            <person name="Matheny P.B."/>
            <person name="Slot J.C."/>
        </authorList>
    </citation>
    <scope>NUCLEOTIDE SEQUENCE [LARGE SCALE GENOMIC DNA]</scope>
    <source>
        <strain evidence="1 2">2631</strain>
    </source>
</reference>
<comment type="caution">
    <text evidence="1">The sequence shown here is derived from an EMBL/GenBank/DDBJ whole genome shotgun (WGS) entry which is preliminary data.</text>
</comment>
<evidence type="ECO:0000313" key="1">
    <source>
        <dbReference type="EMBL" id="PPQ91770.1"/>
    </source>
</evidence>
<dbReference type="InParanoid" id="A0A409XM29"/>
<name>A0A409XM29_PSICY</name>
<proteinExistence type="predicted"/>
<evidence type="ECO:0000313" key="2">
    <source>
        <dbReference type="Proteomes" id="UP000283269"/>
    </source>
</evidence>
<dbReference type="STRING" id="93625.A0A409XM29"/>
<gene>
    <name evidence="1" type="ORF">CVT25_000595</name>
</gene>
<accession>A0A409XM29</accession>
<keyword evidence="2" id="KW-1185">Reference proteome</keyword>
<dbReference type="Proteomes" id="UP000283269">
    <property type="component" value="Unassembled WGS sequence"/>
</dbReference>